<dbReference type="SUPFAM" id="SSF55347">
    <property type="entry name" value="Glyceraldehyde-3-phosphate dehydrogenase-like, C-terminal domain"/>
    <property type="match status" value="1"/>
</dbReference>
<protein>
    <submittedName>
        <fullName evidence="3">Putative dehydrogenase</fullName>
    </submittedName>
</protein>
<dbReference type="Pfam" id="PF22725">
    <property type="entry name" value="GFO_IDH_MocA_C3"/>
    <property type="match status" value="1"/>
</dbReference>
<dbReference type="RefSeq" id="WP_133579559.1">
    <property type="nucleotide sequence ID" value="NZ_SNYJ01000003.1"/>
</dbReference>
<proteinExistence type="predicted"/>
<gene>
    <name evidence="3" type="ORF">EV213_103289</name>
</gene>
<feature type="domain" description="Gfo/Idh/MocA-like oxidoreductase N-terminal" evidence="1">
    <location>
        <begin position="4"/>
        <end position="121"/>
    </location>
</feature>
<dbReference type="InterPro" id="IPR036291">
    <property type="entry name" value="NAD(P)-bd_dom_sf"/>
</dbReference>
<reference evidence="3 4" key="1">
    <citation type="submission" date="2019-03" db="EMBL/GenBank/DDBJ databases">
        <title>Genomic Encyclopedia of Type Strains, Phase IV (KMG-IV): sequencing the most valuable type-strain genomes for metagenomic binning, comparative biology and taxonomic classification.</title>
        <authorList>
            <person name="Goeker M."/>
        </authorList>
    </citation>
    <scope>NUCLEOTIDE SEQUENCE [LARGE SCALE GENOMIC DNA]</scope>
    <source>
        <strain evidence="3 4">DSM 28697</strain>
    </source>
</reference>
<organism evidence="3 4">
    <name type="scientific">Aureibacillus halotolerans</name>
    <dbReference type="NCBI Taxonomy" id="1508390"/>
    <lineage>
        <taxon>Bacteria</taxon>
        <taxon>Bacillati</taxon>
        <taxon>Bacillota</taxon>
        <taxon>Bacilli</taxon>
        <taxon>Bacillales</taxon>
        <taxon>Bacillaceae</taxon>
        <taxon>Aureibacillus</taxon>
    </lineage>
</organism>
<dbReference type="EMBL" id="SNYJ01000003">
    <property type="protein sequence ID" value="TDQ41706.1"/>
    <property type="molecule type" value="Genomic_DNA"/>
</dbReference>
<dbReference type="Gene3D" id="3.30.360.10">
    <property type="entry name" value="Dihydrodipicolinate Reductase, domain 2"/>
    <property type="match status" value="1"/>
</dbReference>
<keyword evidence="4" id="KW-1185">Reference proteome</keyword>
<dbReference type="PANTHER" id="PTHR43377:SF1">
    <property type="entry name" value="BILIVERDIN REDUCTASE A"/>
    <property type="match status" value="1"/>
</dbReference>
<sequence>MNHRVIVVGCGGMANKWVDYAIERTNVSIVALVDVFIENAIKMRDAHNLDVPVFESLTDAIAQTEATLVFDVTIPASHKDVSSEAMRMNLNVFGEKPMAESFEDANSVLALSAKQKQTYSVMQNRRYDKHIRGLQKALDQQLIGPVGAVHADFFLGPHFGGFREAMLHPLIIDMAIHTFDQARLICNADPVSVYCHEFNTPGSWYDGNASAVCIFEMDNGIVFTYRGSWSSIGAGTSWQSEWRIQGSKGTALWNGEKELFADVKQLKENKEGDFLDEIVHVPIQADVSRREGHEGCLDEMFQALEEGRLAETDCTSNIKSMAMVFGAIKSAKEGKKVLLTGTHLEV</sequence>
<dbReference type="InterPro" id="IPR055170">
    <property type="entry name" value="GFO_IDH_MocA-like_dom"/>
</dbReference>
<evidence type="ECO:0000313" key="4">
    <source>
        <dbReference type="Proteomes" id="UP000295632"/>
    </source>
</evidence>
<feature type="domain" description="GFO/IDH/MocA-like oxidoreductase" evidence="2">
    <location>
        <begin position="132"/>
        <end position="251"/>
    </location>
</feature>
<dbReference type="Proteomes" id="UP000295632">
    <property type="component" value="Unassembled WGS sequence"/>
</dbReference>
<dbReference type="AlphaFoldDB" id="A0A4R6U7F6"/>
<evidence type="ECO:0000259" key="2">
    <source>
        <dbReference type="Pfam" id="PF22725"/>
    </source>
</evidence>
<dbReference type="PANTHER" id="PTHR43377">
    <property type="entry name" value="BILIVERDIN REDUCTASE A"/>
    <property type="match status" value="1"/>
</dbReference>
<dbReference type="InterPro" id="IPR051450">
    <property type="entry name" value="Gfo/Idh/MocA_Oxidoreductases"/>
</dbReference>
<dbReference type="SUPFAM" id="SSF51735">
    <property type="entry name" value="NAD(P)-binding Rossmann-fold domains"/>
    <property type="match status" value="1"/>
</dbReference>
<dbReference type="GO" id="GO:0000166">
    <property type="term" value="F:nucleotide binding"/>
    <property type="evidence" value="ECO:0007669"/>
    <property type="project" value="InterPro"/>
</dbReference>
<dbReference type="Gene3D" id="3.40.50.720">
    <property type="entry name" value="NAD(P)-binding Rossmann-like Domain"/>
    <property type="match status" value="1"/>
</dbReference>
<evidence type="ECO:0000259" key="1">
    <source>
        <dbReference type="Pfam" id="PF01408"/>
    </source>
</evidence>
<name>A0A4R6U7F6_9BACI</name>
<dbReference type="OrthoDB" id="9800252at2"/>
<comment type="caution">
    <text evidence="3">The sequence shown here is derived from an EMBL/GenBank/DDBJ whole genome shotgun (WGS) entry which is preliminary data.</text>
</comment>
<evidence type="ECO:0000313" key="3">
    <source>
        <dbReference type="EMBL" id="TDQ41706.1"/>
    </source>
</evidence>
<dbReference type="InterPro" id="IPR000683">
    <property type="entry name" value="Gfo/Idh/MocA-like_OxRdtase_N"/>
</dbReference>
<accession>A0A4R6U7F6</accession>
<dbReference type="Pfam" id="PF01408">
    <property type="entry name" value="GFO_IDH_MocA"/>
    <property type="match status" value="1"/>
</dbReference>